<protein>
    <submittedName>
        <fullName evidence="2">Uncharacterized protein</fullName>
    </submittedName>
</protein>
<dbReference type="EMBL" id="CP013254">
    <property type="protein sequence ID" value="ALU39685.1"/>
    <property type="molecule type" value="Genomic_DNA"/>
</dbReference>
<dbReference type="Proteomes" id="UP000321155">
    <property type="component" value="Unassembled WGS sequence"/>
</dbReference>
<evidence type="ECO:0000313" key="3">
    <source>
        <dbReference type="EMBL" id="GEO92295.1"/>
    </source>
</evidence>
<keyword evidence="5" id="KW-1185">Reference proteome</keyword>
<dbReference type="Proteomes" id="UP000057181">
    <property type="component" value="Chromosome"/>
</dbReference>
<dbReference type="RefSeq" id="WP_058858395.1">
    <property type="nucleotide sequence ID" value="NZ_BJZR01000038.1"/>
</dbReference>
<reference evidence="3 5" key="2">
    <citation type="submission" date="2019-07" db="EMBL/GenBank/DDBJ databases">
        <title>Whole genome shotgun sequence of Kocuria flava NBRC 107626.</title>
        <authorList>
            <person name="Hosoyama A."/>
            <person name="Uohara A."/>
            <person name="Ohji S."/>
            <person name="Ichikawa N."/>
        </authorList>
    </citation>
    <scope>NUCLEOTIDE SEQUENCE [LARGE SCALE GENOMIC DNA]</scope>
    <source>
        <strain evidence="3 5">NBRC 107626</strain>
    </source>
</reference>
<gene>
    <name evidence="2" type="ORF">AS188_07885</name>
    <name evidence="3" type="ORF">KFL01_16010</name>
</gene>
<evidence type="ECO:0000313" key="5">
    <source>
        <dbReference type="Proteomes" id="UP000321155"/>
    </source>
</evidence>
<name>A0A0U3H9Q7_9MICC</name>
<evidence type="ECO:0000313" key="4">
    <source>
        <dbReference type="Proteomes" id="UP000057181"/>
    </source>
</evidence>
<dbReference type="KEGG" id="kfv:AS188_07885"/>
<dbReference type="EMBL" id="BJZR01000038">
    <property type="protein sequence ID" value="GEO92295.1"/>
    <property type="molecule type" value="Genomic_DNA"/>
</dbReference>
<proteinExistence type="predicted"/>
<feature type="region of interest" description="Disordered" evidence="1">
    <location>
        <begin position="1"/>
        <end position="20"/>
    </location>
</feature>
<dbReference type="AlphaFoldDB" id="A0A0U3H9Q7"/>
<reference evidence="2 4" key="1">
    <citation type="submission" date="2015-11" db="EMBL/GenBank/DDBJ databases">
        <title>Complete Genome Sequence of Kocuria flava strain HO-9041.</title>
        <authorList>
            <person name="Zhou M."/>
            <person name="Dai J."/>
        </authorList>
    </citation>
    <scope>NUCLEOTIDE SEQUENCE [LARGE SCALE GENOMIC DNA]</scope>
    <source>
        <strain evidence="2 4">HO-9041</strain>
    </source>
</reference>
<evidence type="ECO:0000256" key="1">
    <source>
        <dbReference type="SAM" id="MobiDB-lite"/>
    </source>
</evidence>
<accession>A0A0U3H9Q7</accession>
<sequence length="109" mass="11834">MDHHEDAGAPGVTEASGFQQRVPADQQLLTDFLTGFARVLEEDLSRPGETRVWCAVTVLGGGRAETIAASNDRALSLDQLQLRFPDGPCLASAREHVLVHTGDTRTDHR</sequence>
<organism evidence="2 4">
    <name type="scientific">Kocuria flava</name>
    <dbReference type="NCBI Taxonomy" id="446860"/>
    <lineage>
        <taxon>Bacteria</taxon>
        <taxon>Bacillati</taxon>
        <taxon>Actinomycetota</taxon>
        <taxon>Actinomycetes</taxon>
        <taxon>Micrococcales</taxon>
        <taxon>Micrococcaceae</taxon>
        <taxon>Kocuria</taxon>
    </lineage>
</organism>
<evidence type="ECO:0000313" key="2">
    <source>
        <dbReference type="EMBL" id="ALU39685.1"/>
    </source>
</evidence>